<accession>A0A224Y2U4</accession>
<sequence>MRISIRCILRLGELSLVPASLVSFCLSSIFQFSEKFFRRLSLLLGDEVASSSPTLIALRGQAQTLLLAAGSSMVVLTPRLLTSWSSSFVSGSSMPP</sequence>
<proteinExistence type="predicted"/>
<reference evidence="1" key="1">
    <citation type="journal article" date="2018" name="PLoS Negl. Trop. Dis.">
        <title>An insight into the salivary gland and fat body transcriptome of Panstrongylus lignarius (Hemiptera: Heteroptera), the main vector of Chagas disease in Peru.</title>
        <authorList>
            <person name="Nevoa J.C."/>
            <person name="Mendes M.T."/>
            <person name="da Silva M.V."/>
            <person name="Soares S.C."/>
            <person name="Oliveira C.J.F."/>
            <person name="Ribeiro J.M.C."/>
        </authorList>
    </citation>
    <scope>NUCLEOTIDE SEQUENCE</scope>
</reference>
<dbReference type="AlphaFoldDB" id="A0A224Y2U4"/>
<name>A0A224Y2U4_9HEMI</name>
<evidence type="ECO:0000313" key="1">
    <source>
        <dbReference type="EMBL" id="JAW14973.1"/>
    </source>
</evidence>
<protein>
    <submittedName>
        <fullName evidence="1">Putative secreted protein</fullName>
    </submittedName>
</protein>
<dbReference type="EMBL" id="GFTR01001453">
    <property type="protein sequence ID" value="JAW14973.1"/>
    <property type="molecule type" value="Transcribed_RNA"/>
</dbReference>
<organism evidence="1">
    <name type="scientific">Panstrongylus lignarius</name>
    <dbReference type="NCBI Taxonomy" id="156445"/>
    <lineage>
        <taxon>Eukaryota</taxon>
        <taxon>Metazoa</taxon>
        <taxon>Ecdysozoa</taxon>
        <taxon>Arthropoda</taxon>
        <taxon>Hexapoda</taxon>
        <taxon>Insecta</taxon>
        <taxon>Pterygota</taxon>
        <taxon>Neoptera</taxon>
        <taxon>Paraneoptera</taxon>
        <taxon>Hemiptera</taxon>
        <taxon>Heteroptera</taxon>
        <taxon>Panheteroptera</taxon>
        <taxon>Cimicomorpha</taxon>
        <taxon>Reduviidae</taxon>
        <taxon>Triatominae</taxon>
        <taxon>Panstrongylus</taxon>
    </lineage>
</organism>